<sequence>MKGVGGRTIDKLMFHDMHEVNAKRPDIAILMIGDNDVNADTSPEPGVGQAVKRVQSTSSRSTSKQQKQQQTYHRPDNPTVGTTNYTDHRTTRQKLDHILGFLQGTTPGHQPATSSLEQEQGPTATTSALTDHIVQQSVGTSVA</sequence>
<proteinExistence type="predicted"/>
<dbReference type="EMBL" id="JBJQND010000001">
    <property type="protein sequence ID" value="KAL3889253.1"/>
    <property type="molecule type" value="Genomic_DNA"/>
</dbReference>
<feature type="compositionally biased region" description="Basic and acidic residues" evidence="1">
    <location>
        <begin position="86"/>
        <end position="97"/>
    </location>
</feature>
<comment type="caution">
    <text evidence="2">The sequence shown here is derived from an EMBL/GenBank/DDBJ whole genome shotgun (WGS) entry which is preliminary data.</text>
</comment>
<evidence type="ECO:0008006" key="4">
    <source>
        <dbReference type="Google" id="ProtNLM"/>
    </source>
</evidence>
<protein>
    <recommendedName>
        <fullName evidence="4">SGNH hydrolase-type esterase domain-containing protein</fullName>
    </recommendedName>
</protein>
<accession>A0ABD3XW74</accession>
<reference evidence="2 3" key="1">
    <citation type="submission" date="2024-11" db="EMBL/GenBank/DDBJ databases">
        <title>Chromosome-level genome assembly of the freshwater bivalve Anodonta woodiana.</title>
        <authorList>
            <person name="Chen X."/>
        </authorList>
    </citation>
    <scope>NUCLEOTIDE SEQUENCE [LARGE SCALE GENOMIC DNA]</scope>
    <source>
        <strain evidence="2">MN2024</strain>
        <tissue evidence="2">Gills</tissue>
    </source>
</reference>
<dbReference type="AlphaFoldDB" id="A0ABD3XW74"/>
<feature type="compositionally biased region" description="Low complexity" evidence="1">
    <location>
        <begin position="51"/>
        <end position="71"/>
    </location>
</feature>
<feature type="region of interest" description="Disordered" evidence="1">
    <location>
        <begin position="36"/>
        <end position="143"/>
    </location>
</feature>
<dbReference type="SUPFAM" id="SSF52266">
    <property type="entry name" value="SGNH hydrolase"/>
    <property type="match status" value="1"/>
</dbReference>
<evidence type="ECO:0000313" key="2">
    <source>
        <dbReference type="EMBL" id="KAL3889253.1"/>
    </source>
</evidence>
<gene>
    <name evidence="2" type="ORF">ACJMK2_001600</name>
</gene>
<dbReference type="InterPro" id="IPR036514">
    <property type="entry name" value="SGNH_hydro_sf"/>
</dbReference>
<keyword evidence="3" id="KW-1185">Reference proteome</keyword>
<evidence type="ECO:0000256" key="1">
    <source>
        <dbReference type="SAM" id="MobiDB-lite"/>
    </source>
</evidence>
<dbReference type="Gene3D" id="3.40.50.1110">
    <property type="entry name" value="SGNH hydrolase"/>
    <property type="match status" value="1"/>
</dbReference>
<feature type="compositionally biased region" description="Polar residues" evidence="1">
    <location>
        <begin position="103"/>
        <end position="143"/>
    </location>
</feature>
<name>A0ABD3XW74_SINWO</name>
<dbReference type="Proteomes" id="UP001634394">
    <property type="component" value="Unassembled WGS sequence"/>
</dbReference>
<organism evidence="2 3">
    <name type="scientific">Sinanodonta woodiana</name>
    <name type="common">Chinese pond mussel</name>
    <name type="synonym">Anodonta woodiana</name>
    <dbReference type="NCBI Taxonomy" id="1069815"/>
    <lineage>
        <taxon>Eukaryota</taxon>
        <taxon>Metazoa</taxon>
        <taxon>Spiralia</taxon>
        <taxon>Lophotrochozoa</taxon>
        <taxon>Mollusca</taxon>
        <taxon>Bivalvia</taxon>
        <taxon>Autobranchia</taxon>
        <taxon>Heteroconchia</taxon>
        <taxon>Palaeoheterodonta</taxon>
        <taxon>Unionida</taxon>
        <taxon>Unionoidea</taxon>
        <taxon>Unionidae</taxon>
        <taxon>Unioninae</taxon>
        <taxon>Sinanodonta</taxon>
    </lineage>
</organism>
<evidence type="ECO:0000313" key="3">
    <source>
        <dbReference type="Proteomes" id="UP001634394"/>
    </source>
</evidence>